<dbReference type="Proteomes" id="UP000677117">
    <property type="component" value="Chromosome"/>
</dbReference>
<gene>
    <name evidence="1" type="ORF">KOY49_02965</name>
</gene>
<dbReference type="EMBL" id="CP076459">
    <property type="protein sequence ID" value="QWQ31140.1"/>
    <property type="molecule type" value="Genomic_DNA"/>
</dbReference>
<organism evidence="1 2">
    <name type="scientific">Candidatus Minimicrobia vallesae</name>
    <dbReference type="NCBI Taxonomy" id="2841264"/>
    <lineage>
        <taxon>Bacteria</taxon>
        <taxon>Candidatus Saccharimonadota</taxon>
        <taxon>Candidatus Saccharimonadota incertae sedis</taxon>
        <taxon>Candidatus Minimicrobia</taxon>
    </lineage>
</organism>
<dbReference type="KEGG" id="mvl:KOY49_02965"/>
<dbReference type="AlphaFoldDB" id="A0A8F1M9A2"/>
<protein>
    <submittedName>
        <fullName evidence="1">Uncharacterized protein</fullName>
    </submittedName>
</protein>
<proteinExistence type="predicted"/>
<evidence type="ECO:0000313" key="1">
    <source>
        <dbReference type="EMBL" id="QWQ31140.1"/>
    </source>
</evidence>
<keyword evidence="2" id="KW-1185">Reference proteome</keyword>
<sequence length="46" mass="5428">MSDWPGCYWIQYWKFLHDLRDLITTEVPLYQASNLAIAKKLAELAD</sequence>
<evidence type="ECO:0000313" key="2">
    <source>
        <dbReference type="Proteomes" id="UP000677117"/>
    </source>
</evidence>
<dbReference type="RefSeq" id="WP_232735940.1">
    <property type="nucleotide sequence ID" value="NZ_CP076459.1"/>
</dbReference>
<reference evidence="1" key="1">
    <citation type="submission" date="2021-06" db="EMBL/GenBank/DDBJ databases">
        <title>An adapted protocol for Saccharibacteria cultivation: two new species join this phylum of Candidate Phyla Radiations.</title>
        <authorList>
            <person name="Ibrahim A."/>
            <person name="Maatouk M."/>
            <person name="Raoult D."/>
            <person name="Bittar F."/>
        </authorList>
    </citation>
    <scope>NUCLEOTIDE SEQUENCE</scope>
    <source>
        <strain evidence="1">IHU2</strain>
    </source>
</reference>
<accession>A0A8F1M9A2</accession>
<name>A0A8F1M9A2_9BACT</name>